<organism evidence="4 5">
    <name type="scientific">Aspergillus sclerotialis</name>
    <dbReference type="NCBI Taxonomy" id="2070753"/>
    <lineage>
        <taxon>Eukaryota</taxon>
        <taxon>Fungi</taxon>
        <taxon>Dikarya</taxon>
        <taxon>Ascomycota</taxon>
        <taxon>Pezizomycotina</taxon>
        <taxon>Eurotiomycetes</taxon>
        <taxon>Eurotiomycetidae</taxon>
        <taxon>Eurotiales</taxon>
        <taxon>Aspergillaceae</taxon>
        <taxon>Aspergillus</taxon>
        <taxon>Aspergillus subgen. Polypaecilum</taxon>
    </lineage>
</organism>
<dbReference type="EMBL" id="MVGC01001542">
    <property type="protein sequence ID" value="RJE17138.1"/>
    <property type="molecule type" value="Genomic_DNA"/>
</dbReference>
<keyword evidence="3 4" id="KW-0269">Exonuclease</keyword>
<accession>A0A3A2Z246</accession>
<name>A0A3A2Z246_9EURO</name>
<gene>
    <name evidence="4" type="ORF">PHISCL_10525</name>
</gene>
<evidence type="ECO:0000313" key="4">
    <source>
        <dbReference type="EMBL" id="RJE17138.1"/>
    </source>
</evidence>
<evidence type="ECO:0000256" key="3">
    <source>
        <dbReference type="ARBA" id="ARBA00022839"/>
    </source>
</evidence>
<dbReference type="GO" id="GO:0004527">
    <property type="term" value="F:exonuclease activity"/>
    <property type="evidence" value="ECO:0007669"/>
    <property type="project" value="UniProtKB-KW"/>
</dbReference>
<dbReference type="InterPro" id="IPR036397">
    <property type="entry name" value="RNaseH_sf"/>
</dbReference>
<dbReference type="Gene3D" id="3.30.420.10">
    <property type="entry name" value="Ribonuclease H-like superfamily/Ribonuclease H"/>
    <property type="match status" value="1"/>
</dbReference>
<dbReference type="GO" id="GO:0003676">
    <property type="term" value="F:nucleic acid binding"/>
    <property type="evidence" value="ECO:0007669"/>
    <property type="project" value="InterPro"/>
</dbReference>
<dbReference type="STRING" id="2070753.A0A3A2Z246"/>
<evidence type="ECO:0000256" key="2">
    <source>
        <dbReference type="ARBA" id="ARBA00022801"/>
    </source>
</evidence>
<proteinExistence type="predicted"/>
<evidence type="ECO:0000313" key="5">
    <source>
        <dbReference type="Proteomes" id="UP000266188"/>
    </source>
</evidence>
<dbReference type="OrthoDB" id="3996471at2759"/>
<keyword evidence="1" id="KW-0540">Nuclease</keyword>
<sequence>MGYTTQGLELVRLTAVTWPEGKVLLDILVRPFGEILDLNSRFSGIFPEHYATAIPYGSKVPDTVSSAPEDGEVETAPMQVVDSPAVARELLFKHLQPDTPFDRTCDR</sequence>
<dbReference type="PANTHER" id="PTHR12801:SF112">
    <property type="entry name" value="RNA EXONUCLEASE 3"/>
    <property type="match status" value="1"/>
</dbReference>
<reference evidence="5" key="1">
    <citation type="submission" date="2017-02" db="EMBL/GenBank/DDBJ databases">
        <authorList>
            <person name="Tafer H."/>
            <person name="Lopandic K."/>
        </authorList>
    </citation>
    <scope>NUCLEOTIDE SEQUENCE [LARGE SCALE GENOMIC DNA]</scope>
    <source>
        <strain evidence="5">CBS 366.77</strain>
    </source>
</reference>
<dbReference type="PANTHER" id="PTHR12801">
    <property type="entry name" value="RNA EXONUCLEASE REXO1 / RECO3 FAMILY MEMBER-RELATED"/>
    <property type="match status" value="1"/>
</dbReference>
<dbReference type="InterPro" id="IPR047021">
    <property type="entry name" value="REXO1/3/4-like"/>
</dbReference>
<dbReference type="AlphaFoldDB" id="A0A3A2Z246"/>
<comment type="caution">
    <text evidence="4">The sequence shown here is derived from an EMBL/GenBank/DDBJ whole genome shotgun (WGS) entry which is preliminary data.</text>
</comment>
<keyword evidence="2" id="KW-0378">Hydrolase</keyword>
<dbReference type="GO" id="GO:0005634">
    <property type="term" value="C:nucleus"/>
    <property type="evidence" value="ECO:0007669"/>
    <property type="project" value="TreeGrafter"/>
</dbReference>
<dbReference type="Proteomes" id="UP000266188">
    <property type="component" value="Unassembled WGS sequence"/>
</dbReference>
<protein>
    <submittedName>
        <fullName evidence="4">RNA exonuclease</fullName>
    </submittedName>
</protein>
<keyword evidence="5" id="KW-1185">Reference proteome</keyword>
<evidence type="ECO:0000256" key="1">
    <source>
        <dbReference type="ARBA" id="ARBA00022722"/>
    </source>
</evidence>